<evidence type="ECO:0000313" key="2">
    <source>
        <dbReference type="Proteomes" id="UP000651057"/>
    </source>
</evidence>
<organism evidence="1 2">
    <name type="scientific">Aquimarina mytili</name>
    <dbReference type="NCBI Taxonomy" id="874423"/>
    <lineage>
        <taxon>Bacteria</taxon>
        <taxon>Pseudomonadati</taxon>
        <taxon>Bacteroidota</taxon>
        <taxon>Flavobacteriia</taxon>
        <taxon>Flavobacteriales</taxon>
        <taxon>Flavobacteriaceae</taxon>
        <taxon>Aquimarina</taxon>
    </lineage>
</organism>
<dbReference type="EMBL" id="JAERQJ010000004">
    <property type="protein sequence ID" value="MBL0684178.1"/>
    <property type="molecule type" value="Genomic_DNA"/>
</dbReference>
<proteinExistence type="predicted"/>
<protein>
    <submittedName>
        <fullName evidence="1">Uncharacterized protein</fullName>
    </submittedName>
</protein>
<keyword evidence="2" id="KW-1185">Reference proteome</keyword>
<accession>A0A937DB34</accession>
<reference evidence="1" key="1">
    <citation type="submission" date="2021-01" db="EMBL/GenBank/DDBJ databases">
        <authorList>
            <person name="Zhong Y.L."/>
        </authorList>
    </citation>
    <scope>NUCLEOTIDE SEQUENCE</scope>
    <source>
        <strain evidence="1">KCTC 23302</strain>
    </source>
</reference>
<dbReference type="AlphaFoldDB" id="A0A937DB34"/>
<dbReference type="RefSeq" id="WP_201919924.1">
    <property type="nucleotide sequence ID" value="NZ_BAABAX010000003.1"/>
</dbReference>
<evidence type="ECO:0000313" key="1">
    <source>
        <dbReference type="EMBL" id="MBL0684178.1"/>
    </source>
</evidence>
<name>A0A937DB34_9FLAO</name>
<comment type="caution">
    <text evidence="1">The sequence shown here is derived from an EMBL/GenBank/DDBJ whole genome shotgun (WGS) entry which is preliminary data.</text>
</comment>
<dbReference type="Proteomes" id="UP000651057">
    <property type="component" value="Unassembled WGS sequence"/>
</dbReference>
<gene>
    <name evidence="1" type="ORF">JJQ60_11670</name>
</gene>
<sequence>MNDNRISKVLEVKEVKAINHSISTLKETLGFLQNLTPLERKNLPKINNANKIFTEDSIHVLESKPKWVPEALTPVEARKDLTLFEQLDPVILELEGLLRQLKDTQVIAGSEAYKTALTVYRLADAGRKMPIEGAQSSYELLKTRFSQSVNNTNGDIDNETTES</sequence>